<name>W7E2F4_BIPV3</name>
<evidence type="ECO:0000313" key="3">
    <source>
        <dbReference type="Proteomes" id="UP000054337"/>
    </source>
</evidence>
<proteinExistence type="predicted"/>
<evidence type="ECO:0000256" key="1">
    <source>
        <dbReference type="SAM" id="MobiDB-lite"/>
    </source>
</evidence>
<dbReference type="AlphaFoldDB" id="W7E2F4"/>
<keyword evidence="3" id="KW-1185">Reference proteome</keyword>
<protein>
    <submittedName>
        <fullName evidence="2">Uncharacterized protein</fullName>
    </submittedName>
</protein>
<dbReference type="RefSeq" id="XP_014554054.1">
    <property type="nucleotide sequence ID" value="XM_014698568.1"/>
</dbReference>
<evidence type="ECO:0000313" key="2">
    <source>
        <dbReference type="EMBL" id="EUN24528.1"/>
    </source>
</evidence>
<feature type="region of interest" description="Disordered" evidence="1">
    <location>
        <begin position="26"/>
        <end position="111"/>
    </location>
</feature>
<dbReference type="HOGENOM" id="CLU_383090_0_0_1"/>
<dbReference type="GeneID" id="26252128"/>
<gene>
    <name evidence="2" type="ORF">COCVIDRAFT_18161</name>
</gene>
<organism evidence="2 3">
    <name type="scientific">Bipolaris victoriae (strain FI3)</name>
    <name type="common">Victoria blight of oats agent</name>
    <name type="synonym">Cochliobolus victoriae</name>
    <dbReference type="NCBI Taxonomy" id="930091"/>
    <lineage>
        <taxon>Eukaryota</taxon>
        <taxon>Fungi</taxon>
        <taxon>Dikarya</taxon>
        <taxon>Ascomycota</taxon>
        <taxon>Pezizomycotina</taxon>
        <taxon>Dothideomycetes</taxon>
        <taxon>Pleosporomycetidae</taxon>
        <taxon>Pleosporales</taxon>
        <taxon>Pleosporineae</taxon>
        <taxon>Pleosporaceae</taxon>
        <taxon>Bipolaris</taxon>
    </lineage>
</organism>
<accession>W7E2F4</accession>
<dbReference type="Proteomes" id="UP000054337">
    <property type="component" value="Unassembled WGS sequence"/>
</dbReference>
<feature type="compositionally biased region" description="Acidic residues" evidence="1">
    <location>
        <begin position="78"/>
        <end position="88"/>
    </location>
</feature>
<feature type="compositionally biased region" description="Acidic residues" evidence="1">
    <location>
        <begin position="95"/>
        <end position="110"/>
    </location>
</feature>
<reference evidence="2 3" key="1">
    <citation type="journal article" date="2013" name="PLoS Genet.">
        <title>Comparative genome structure, secondary metabolite, and effector coding capacity across Cochliobolus pathogens.</title>
        <authorList>
            <person name="Condon B.J."/>
            <person name="Leng Y."/>
            <person name="Wu D."/>
            <person name="Bushley K.E."/>
            <person name="Ohm R.A."/>
            <person name="Otillar R."/>
            <person name="Martin J."/>
            <person name="Schackwitz W."/>
            <person name="Grimwood J."/>
            <person name="MohdZainudin N."/>
            <person name="Xue C."/>
            <person name="Wang R."/>
            <person name="Manning V.A."/>
            <person name="Dhillon B."/>
            <person name="Tu Z.J."/>
            <person name="Steffenson B.J."/>
            <person name="Salamov A."/>
            <person name="Sun H."/>
            <person name="Lowry S."/>
            <person name="LaButti K."/>
            <person name="Han J."/>
            <person name="Copeland A."/>
            <person name="Lindquist E."/>
            <person name="Barry K."/>
            <person name="Schmutz J."/>
            <person name="Baker S.E."/>
            <person name="Ciuffetti L.M."/>
            <person name="Grigoriev I.V."/>
            <person name="Zhong S."/>
            <person name="Turgeon B.G."/>
        </authorList>
    </citation>
    <scope>NUCLEOTIDE SEQUENCE [LARGE SCALE GENOMIC DNA]</scope>
    <source>
        <strain evidence="2 3">FI3</strain>
    </source>
</reference>
<dbReference type="EMBL" id="KI968766">
    <property type="protein sequence ID" value="EUN24528.1"/>
    <property type="molecule type" value="Genomic_DNA"/>
</dbReference>
<feature type="region of interest" description="Disordered" evidence="1">
    <location>
        <begin position="1"/>
        <end position="20"/>
    </location>
</feature>
<sequence>MPSSSAAGPSKRKAVSAPVAVRSSKRIQLLNEQRARENDAELPYTGKGKGKARQVIISDDDESEYFDEDLGTDVGECAVEDEADEDGDYERVIPDSEDDDDDDDDEAEEECAFRTKRDWVLDPDYNPIGSEELLSDEEIEEIGDQELLDDEETEGIPAVTGEGPSQGVYIPPRFRFVSDKRCGITSPVRSATASDRKRFEAFDNKIRLVVSRLKMLTQKHSMFTGVLLGDKEYDTMTCGFAKLLEQSDKDFLVESFLNGVPESTKRILGQEQFGLHELKSLPRLSDSELSEKGIYIDIVEMDGEFKWDLYVGSAVAEVGMLQRWYGYLTGVPETSYHGKKIAKPGNKINLRCLAHFGHDPEVWLTSFAESLFMLYLGTVYDPRKHWNNPDYSSMFINDEIYNAVSEIRKECGLVTLEARGMNRTWSLIQGWRGVAIKSGAQCHDCGRIVPDRRDESFKRTEWTHIDPARPSSTHVTCLNCVYYKRIYGKARTPAHEARRAAVAAIKKHPNPGKCEYKGCTKKARSWVDQEGHQKWYCSGHWTRATNGKPMDAPFIKNQTTKPPRATYANPGQCEYPGCESKKTVHWCSLEGHKRYYCATHTSRAHNGKPMDAAIVQRKRGPSATYKNPGRCEYPGCTITKSIKWRGMAGHLKFYSRTATTVPIVSRRPSLELRTPTSTLVADVGVWKPMHVTPAASAMCRRTASQHTFLQDGPVMHR</sequence>
<feature type="compositionally biased region" description="Acidic residues" evidence="1">
    <location>
        <begin position="58"/>
        <end position="71"/>
    </location>
</feature>